<dbReference type="Proteomes" id="UP000824469">
    <property type="component" value="Unassembled WGS sequence"/>
</dbReference>
<proteinExistence type="predicted"/>
<sequence>MLGAAWSPKSNVLAGVDAEVGELYDEMSGEPFRELISEVDVLKARSSVGLKRGVQGACHACSDKLGEPVRRAGNELVVLRSMHPVRLKICEISYGVRCTFGLPVKDVMLQEGLIIPYTKRFPPLEFTLEKNIISDDFHVVGNEGMNLLFEIQWLHPLELRLGIGGMTSGDPQVATTKRMERINGRRLDLWATHGKITTTFSVLEQLYRDFQLSSHAHTLRRSLPRKVDVEFMNLSLGSEHDGLYLTAPSLTTQWEIGGTK</sequence>
<dbReference type="EMBL" id="JAHRHJ020000009">
    <property type="protein sequence ID" value="KAH9301755.1"/>
    <property type="molecule type" value="Genomic_DNA"/>
</dbReference>
<evidence type="ECO:0000313" key="1">
    <source>
        <dbReference type="EMBL" id="KAH9301755.1"/>
    </source>
</evidence>
<evidence type="ECO:0000313" key="2">
    <source>
        <dbReference type="Proteomes" id="UP000824469"/>
    </source>
</evidence>
<protein>
    <submittedName>
        <fullName evidence="1">Uncharacterized protein</fullName>
    </submittedName>
</protein>
<name>A0AA38CJH3_TAXCH</name>
<reference evidence="1 2" key="1">
    <citation type="journal article" date="2021" name="Nat. Plants">
        <title>The Taxus genome provides insights into paclitaxel biosynthesis.</title>
        <authorList>
            <person name="Xiong X."/>
            <person name="Gou J."/>
            <person name="Liao Q."/>
            <person name="Li Y."/>
            <person name="Zhou Q."/>
            <person name="Bi G."/>
            <person name="Li C."/>
            <person name="Du R."/>
            <person name="Wang X."/>
            <person name="Sun T."/>
            <person name="Guo L."/>
            <person name="Liang H."/>
            <person name="Lu P."/>
            <person name="Wu Y."/>
            <person name="Zhang Z."/>
            <person name="Ro D.K."/>
            <person name="Shang Y."/>
            <person name="Huang S."/>
            <person name="Yan J."/>
        </authorList>
    </citation>
    <scope>NUCLEOTIDE SEQUENCE [LARGE SCALE GENOMIC DNA]</scope>
    <source>
        <strain evidence="1">Ta-2019</strain>
    </source>
</reference>
<accession>A0AA38CJH3</accession>
<dbReference type="AlphaFoldDB" id="A0AA38CJH3"/>
<keyword evidence="2" id="KW-1185">Reference proteome</keyword>
<comment type="caution">
    <text evidence="1">The sequence shown here is derived from an EMBL/GenBank/DDBJ whole genome shotgun (WGS) entry which is preliminary data.</text>
</comment>
<feature type="non-terminal residue" evidence="1">
    <location>
        <position position="260"/>
    </location>
</feature>
<organism evidence="1 2">
    <name type="scientific">Taxus chinensis</name>
    <name type="common">Chinese yew</name>
    <name type="synonym">Taxus wallichiana var. chinensis</name>
    <dbReference type="NCBI Taxonomy" id="29808"/>
    <lineage>
        <taxon>Eukaryota</taxon>
        <taxon>Viridiplantae</taxon>
        <taxon>Streptophyta</taxon>
        <taxon>Embryophyta</taxon>
        <taxon>Tracheophyta</taxon>
        <taxon>Spermatophyta</taxon>
        <taxon>Pinopsida</taxon>
        <taxon>Pinidae</taxon>
        <taxon>Conifers II</taxon>
        <taxon>Cupressales</taxon>
        <taxon>Taxaceae</taxon>
        <taxon>Taxus</taxon>
    </lineage>
</organism>
<gene>
    <name evidence="1" type="ORF">KI387_013338</name>
</gene>